<accession>A0ACA9SJ01</accession>
<evidence type="ECO:0000313" key="1">
    <source>
        <dbReference type="EMBL" id="CAG8841337.1"/>
    </source>
</evidence>
<gene>
    <name evidence="1" type="ORF">RPERSI_LOCUS31827</name>
</gene>
<evidence type="ECO:0000313" key="2">
    <source>
        <dbReference type="Proteomes" id="UP000789920"/>
    </source>
</evidence>
<comment type="caution">
    <text evidence="1">The sequence shown here is derived from an EMBL/GenBank/DDBJ whole genome shotgun (WGS) entry which is preliminary data.</text>
</comment>
<dbReference type="Proteomes" id="UP000789920">
    <property type="component" value="Unassembled WGS sequence"/>
</dbReference>
<proteinExistence type="predicted"/>
<protein>
    <submittedName>
        <fullName evidence="1">36967_t:CDS:1</fullName>
    </submittedName>
</protein>
<feature type="non-terminal residue" evidence="1">
    <location>
        <position position="1"/>
    </location>
</feature>
<reference evidence="1" key="1">
    <citation type="submission" date="2021-06" db="EMBL/GenBank/DDBJ databases">
        <authorList>
            <person name="Kallberg Y."/>
            <person name="Tangrot J."/>
            <person name="Rosling A."/>
        </authorList>
    </citation>
    <scope>NUCLEOTIDE SEQUENCE</scope>
    <source>
        <strain evidence="1">MA461A</strain>
    </source>
</reference>
<feature type="non-terminal residue" evidence="1">
    <location>
        <position position="47"/>
    </location>
</feature>
<name>A0ACA9SJ01_9GLOM</name>
<dbReference type="EMBL" id="CAJVQC010129984">
    <property type="protein sequence ID" value="CAG8841337.1"/>
    <property type="molecule type" value="Genomic_DNA"/>
</dbReference>
<sequence length="47" mass="5478">LKNIFITATNKISHINDEEVEEEMLKYVGKAGYRRITDILLFIIPDL</sequence>
<keyword evidence="2" id="KW-1185">Reference proteome</keyword>
<organism evidence="1 2">
    <name type="scientific">Racocetra persica</name>
    <dbReference type="NCBI Taxonomy" id="160502"/>
    <lineage>
        <taxon>Eukaryota</taxon>
        <taxon>Fungi</taxon>
        <taxon>Fungi incertae sedis</taxon>
        <taxon>Mucoromycota</taxon>
        <taxon>Glomeromycotina</taxon>
        <taxon>Glomeromycetes</taxon>
        <taxon>Diversisporales</taxon>
        <taxon>Gigasporaceae</taxon>
        <taxon>Racocetra</taxon>
    </lineage>
</organism>